<dbReference type="Pfam" id="PF08479">
    <property type="entry name" value="POTRA_2"/>
    <property type="match status" value="1"/>
</dbReference>
<accession>A0A840FCL7</accession>
<proteinExistence type="predicted"/>
<organism evidence="7 8">
    <name type="scientific">Sphingomonas jinjuensis</name>
    <dbReference type="NCBI Taxonomy" id="535907"/>
    <lineage>
        <taxon>Bacteria</taxon>
        <taxon>Pseudomonadati</taxon>
        <taxon>Pseudomonadota</taxon>
        <taxon>Alphaproteobacteria</taxon>
        <taxon>Sphingomonadales</taxon>
        <taxon>Sphingomonadaceae</taxon>
        <taxon>Sphingomonas</taxon>
    </lineage>
</organism>
<evidence type="ECO:0000256" key="1">
    <source>
        <dbReference type="ARBA" id="ARBA00022452"/>
    </source>
</evidence>
<dbReference type="RefSeq" id="WP_246346987.1">
    <property type="nucleotide sequence ID" value="NZ_JACIEV010000005.1"/>
</dbReference>
<keyword evidence="4" id="KW-0732">Signal</keyword>
<dbReference type="Pfam" id="PF03865">
    <property type="entry name" value="ShlB"/>
    <property type="match status" value="1"/>
</dbReference>
<keyword evidence="1" id="KW-1134">Transmembrane beta strand</keyword>
<dbReference type="AlphaFoldDB" id="A0A840FCL7"/>
<evidence type="ECO:0000313" key="7">
    <source>
        <dbReference type="EMBL" id="MBB4153996.1"/>
    </source>
</evidence>
<evidence type="ECO:0000259" key="5">
    <source>
        <dbReference type="Pfam" id="PF03865"/>
    </source>
</evidence>
<dbReference type="PANTHER" id="PTHR34597">
    <property type="entry name" value="SLR1661 PROTEIN"/>
    <property type="match status" value="1"/>
</dbReference>
<dbReference type="PANTHER" id="PTHR34597:SF6">
    <property type="entry name" value="BLR6126 PROTEIN"/>
    <property type="match status" value="1"/>
</dbReference>
<keyword evidence="1" id="KW-0472">Membrane</keyword>
<feature type="domain" description="Haemolysin activator HlyB C-terminal" evidence="5">
    <location>
        <begin position="219"/>
        <end position="517"/>
    </location>
</feature>
<dbReference type="GO" id="GO:0008320">
    <property type="term" value="F:protein transmembrane transporter activity"/>
    <property type="evidence" value="ECO:0007669"/>
    <property type="project" value="TreeGrafter"/>
</dbReference>
<keyword evidence="3" id="KW-0998">Cell outer membrane</keyword>
<keyword evidence="2" id="KW-0812">Transmembrane</keyword>
<dbReference type="Proteomes" id="UP000529795">
    <property type="component" value="Unassembled WGS sequence"/>
</dbReference>
<evidence type="ECO:0000256" key="4">
    <source>
        <dbReference type="SAM" id="SignalP"/>
    </source>
</evidence>
<keyword evidence="8" id="KW-1185">Reference proteome</keyword>
<evidence type="ECO:0000256" key="2">
    <source>
        <dbReference type="ARBA" id="ARBA00022692"/>
    </source>
</evidence>
<dbReference type="GO" id="GO:0046819">
    <property type="term" value="P:protein secretion by the type V secretion system"/>
    <property type="evidence" value="ECO:0007669"/>
    <property type="project" value="TreeGrafter"/>
</dbReference>
<gene>
    <name evidence="7" type="ORF">GGQ80_001906</name>
</gene>
<name>A0A840FCL7_9SPHN</name>
<reference evidence="7 8" key="1">
    <citation type="submission" date="2020-08" db="EMBL/GenBank/DDBJ databases">
        <title>Genomic Encyclopedia of Type Strains, Phase IV (KMG-IV): sequencing the most valuable type-strain genomes for metagenomic binning, comparative biology and taxonomic classification.</title>
        <authorList>
            <person name="Goeker M."/>
        </authorList>
    </citation>
    <scope>NUCLEOTIDE SEQUENCE [LARGE SCALE GENOMIC DNA]</scope>
    <source>
        <strain evidence="7 8">YC6723</strain>
    </source>
</reference>
<evidence type="ECO:0000313" key="8">
    <source>
        <dbReference type="Proteomes" id="UP000529795"/>
    </source>
</evidence>
<protein>
    <submittedName>
        <fullName evidence="7">Hemolysin activation/secretion protein</fullName>
    </submittedName>
</protein>
<evidence type="ECO:0000256" key="3">
    <source>
        <dbReference type="ARBA" id="ARBA00023237"/>
    </source>
</evidence>
<feature type="domain" description="Polypeptide-transport-associated ShlB-type" evidence="6">
    <location>
        <begin position="75"/>
        <end position="148"/>
    </location>
</feature>
<dbReference type="GO" id="GO:0098046">
    <property type="term" value="C:type V protein secretion system complex"/>
    <property type="evidence" value="ECO:0007669"/>
    <property type="project" value="TreeGrafter"/>
</dbReference>
<feature type="signal peptide" evidence="4">
    <location>
        <begin position="1"/>
        <end position="27"/>
    </location>
</feature>
<dbReference type="InterPro" id="IPR013686">
    <property type="entry name" value="Polypept-transport_assoc_ShlB"/>
</dbReference>
<evidence type="ECO:0000259" key="6">
    <source>
        <dbReference type="Pfam" id="PF08479"/>
    </source>
</evidence>
<feature type="chain" id="PRO_5032297653" evidence="4">
    <location>
        <begin position="28"/>
        <end position="555"/>
    </location>
</feature>
<dbReference type="InterPro" id="IPR051544">
    <property type="entry name" value="TPS_OM_transporter"/>
</dbReference>
<comment type="caution">
    <text evidence="7">The sequence shown here is derived from an EMBL/GenBank/DDBJ whole genome shotgun (WGS) entry which is preliminary data.</text>
</comment>
<dbReference type="Gene3D" id="2.40.160.50">
    <property type="entry name" value="membrane protein fhac: a member of the omp85/tpsb transporter family"/>
    <property type="match status" value="1"/>
</dbReference>
<dbReference type="Gene3D" id="3.10.20.310">
    <property type="entry name" value="membrane protein fhac"/>
    <property type="match status" value="1"/>
</dbReference>
<dbReference type="InterPro" id="IPR005565">
    <property type="entry name" value="Hemolysn_activator_HlyB_C"/>
</dbReference>
<dbReference type="EMBL" id="JACIEV010000005">
    <property type="protein sequence ID" value="MBB4153996.1"/>
    <property type="molecule type" value="Genomic_DNA"/>
</dbReference>
<sequence>MSDRQFPFHVALLATASPLMVCVPAAAQTRLDRADPTIVEQTLPKPSAVPADPQAPLIQPPTINPAVTPIRTGTIAAVIVDSGGEIPPAVLAPAYADAIGRDLDGAALAALVERIADAARKAGYPFASAAIDAQTMRDGVLRVRVDPGKIDAVRVIGARSTAADALLGKALATGHAVRRRQLERALLLVGDIPGVRVASTRFVRQDGFGILLVTIEFDRASAYAQVDNRGSQEVGPLRSTLLGSLRGVASSGDELALLASQTPTEPSEFAFVRARYAAPVDRDGSLLSVSGSYGRSHPGGFLRPLDVIGRSVDLGVTYARPLLRSRDRSLWTSVELRAVTIRQTLLGRLLRDDRLATLTGSVNGVSRLAGGVMRGEVGVTTGLPLDGVTHQGDLRTSRPDGDARFVSAGYTVDWAWRLAPPVSVVVASSGQLASRPLLATAELGLGGPVFGRGYDYAERTGDQGILASVELRGDLGPFIPHLIERVQLYGFVDGGMVTNLRGGTGGGSLFSSGGGVRFGLVGLDAMVEAALPINADRFDTRDKRPRISFRLSRAF</sequence>